<sequence>MAAGDVGEEVLARLEAVVDELAIAYPMTPPQVLIGRIRRHLGYVNALLDARKTLAEHQRLLVIGGWLSLLGATVNIDLNQKAAALARLRTAVSLAKHAGHDEIRAWCCETEAWRVLTEGDYARALELSKAAKKLAPVGSSIAVQATAQTGRAYARLGQRAETYAAIAEVQRLASSLKRPDQPEHHYRYDPDKAVAYTATTLAWVGDVAAEEYAREIIRRLAPSDDVSRWPRRVASANIDLSLALLVGDRADEAASHTLRAIASGRVVPSNQWRAAEVVRAVEARGLPEAADLREAYEQIRHR</sequence>
<organism evidence="1 2">
    <name type="scientific">Lentzea fradiae</name>
    <dbReference type="NCBI Taxonomy" id="200378"/>
    <lineage>
        <taxon>Bacteria</taxon>
        <taxon>Bacillati</taxon>
        <taxon>Actinomycetota</taxon>
        <taxon>Actinomycetes</taxon>
        <taxon>Pseudonocardiales</taxon>
        <taxon>Pseudonocardiaceae</taxon>
        <taxon>Lentzea</taxon>
    </lineage>
</organism>
<name>A0A1G8CWN8_9PSEU</name>
<dbReference type="AlphaFoldDB" id="A0A1G8CWN8"/>
<dbReference type="EMBL" id="FNCC01000025">
    <property type="protein sequence ID" value="SDH49905.1"/>
    <property type="molecule type" value="Genomic_DNA"/>
</dbReference>
<reference evidence="2" key="1">
    <citation type="submission" date="2016-10" db="EMBL/GenBank/DDBJ databases">
        <authorList>
            <person name="Varghese N."/>
            <person name="Submissions S."/>
        </authorList>
    </citation>
    <scope>NUCLEOTIDE SEQUENCE [LARGE SCALE GENOMIC DNA]</scope>
    <source>
        <strain evidence="2">CGMCC 4.3506</strain>
    </source>
</reference>
<gene>
    <name evidence="1" type="ORF">SAMN05216553_1252</name>
</gene>
<evidence type="ECO:0000313" key="2">
    <source>
        <dbReference type="Proteomes" id="UP000199623"/>
    </source>
</evidence>
<evidence type="ECO:0000313" key="1">
    <source>
        <dbReference type="EMBL" id="SDH49905.1"/>
    </source>
</evidence>
<dbReference type="STRING" id="200378.SAMN05216553_1252"/>
<accession>A0A1G8CWN8</accession>
<keyword evidence="2" id="KW-1185">Reference proteome</keyword>
<proteinExistence type="predicted"/>
<dbReference type="Proteomes" id="UP000199623">
    <property type="component" value="Unassembled WGS sequence"/>
</dbReference>
<protein>
    <submittedName>
        <fullName evidence="1">Uncharacterized protein</fullName>
    </submittedName>
</protein>